<dbReference type="InterPro" id="IPR000008">
    <property type="entry name" value="C2_dom"/>
</dbReference>
<feature type="domain" description="C2" evidence="4">
    <location>
        <begin position="78"/>
        <end position="197"/>
    </location>
</feature>
<dbReference type="OMA" id="WMLITSA"/>
<dbReference type="PANTHER" id="PTHR10024:SF227">
    <property type="entry name" value="SYNAPTOTAGMIN 1"/>
    <property type="match status" value="1"/>
</dbReference>
<reference evidence="5" key="1">
    <citation type="submission" date="2025-08" db="UniProtKB">
        <authorList>
            <consortium name="Ensembl"/>
        </authorList>
    </citation>
    <scope>IDENTIFICATION</scope>
</reference>
<evidence type="ECO:0000256" key="2">
    <source>
        <dbReference type="ARBA" id="ARBA00022737"/>
    </source>
</evidence>
<dbReference type="GO" id="GO:0048488">
    <property type="term" value="P:synaptic vesicle endocytosis"/>
    <property type="evidence" value="ECO:0007669"/>
    <property type="project" value="TreeGrafter"/>
</dbReference>
<dbReference type="GO" id="GO:0031045">
    <property type="term" value="C:dense core granule"/>
    <property type="evidence" value="ECO:0007669"/>
    <property type="project" value="TreeGrafter"/>
</dbReference>
<dbReference type="GO" id="GO:0030672">
    <property type="term" value="C:synaptic vesicle membrane"/>
    <property type="evidence" value="ECO:0007669"/>
    <property type="project" value="TreeGrafter"/>
</dbReference>
<dbReference type="HOGENOM" id="CLU_023008_0_2_1"/>
<dbReference type="GO" id="GO:0030424">
    <property type="term" value="C:axon"/>
    <property type="evidence" value="ECO:0007669"/>
    <property type="project" value="TreeGrafter"/>
</dbReference>
<keyword evidence="3" id="KW-1133">Transmembrane helix</keyword>
<protein>
    <submittedName>
        <fullName evidence="5">Synaptotagmin 5</fullName>
    </submittedName>
</protein>
<proteinExistence type="inferred from homology"/>
<dbReference type="GO" id="GO:0001786">
    <property type="term" value="F:phosphatidylserine binding"/>
    <property type="evidence" value="ECO:0007669"/>
    <property type="project" value="TreeGrafter"/>
</dbReference>
<dbReference type="GeneTree" id="ENSGT00940000161816"/>
<keyword evidence="3" id="KW-0472">Membrane</keyword>
<dbReference type="GO" id="GO:0030276">
    <property type="term" value="F:clathrin binding"/>
    <property type="evidence" value="ECO:0007669"/>
    <property type="project" value="TreeGrafter"/>
</dbReference>
<dbReference type="AlphaFoldDB" id="S4RJ63"/>
<keyword evidence="2" id="KW-0677">Repeat</keyword>
<dbReference type="SUPFAM" id="SSF49562">
    <property type="entry name" value="C2 domain (Calcium/lipid-binding domain, CaLB)"/>
    <property type="match status" value="1"/>
</dbReference>
<keyword evidence="3" id="KW-0812">Transmembrane</keyword>
<dbReference type="STRING" id="7757.ENSPMAP00000005245"/>
<dbReference type="PANTHER" id="PTHR10024">
    <property type="entry name" value="SYNAPTOTAGMIN"/>
    <property type="match status" value="1"/>
</dbReference>
<comment type="similarity">
    <text evidence="1">Belongs to the synaptotagmin family.</text>
</comment>
<evidence type="ECO:0000259" key="4">
    <source>
        <dbReference type="PROSITE" id="PS50004"/>
    </source>
</evidence>
<sequence>HSIVPYWMLITSAAVAALFSLVCCCCIWKSCCSKKKEKEKNTLKLKEPKKPKMFKNKVQPDLEDIDPGFIEDIYKENTLGRLQFSLDYNLKTSQFTVGILQATDLAAMDIGGMSDPYVRVYLLPHKKKKFETSVHRKTLNPIFEEKFTFTVPFEELVERVLVMVVYDFDRFSRHDIIGELRIPLSSVDLSHSVEEWRDLQKTEKDDVSK</sequence>
<dbReference type="GO" id="GO:0048791">
    <property type="term" value="P:calcium ion-regulated exocytosis of neurotransmitter"/>
    <property type="evidence" value="ECO:0007669"/>
    <property type="project" value="TreeGrafter"/>
</dbReference>
<reference evidence="5" key="2">
    <citation type="submission" date="2025-09" db="UniProtKB">
        <authorList>
            <consortium name="Ensembl"/>
        </authorList>
    </citation>
    <scope>IDENTIFICATION</scope>
</reference>
<dbReference type="GO" id="GO:0005509">
    <property type="term" value="F:calcium ion binding"/>
    <property type="evidence" value="ECO:0007669"/>
    <property type="project" value="TreeGrafter"/>
</dbReference>
<dbReference type="GO" id="GO:0005544">
    <property type="term" value="F:calcium-dependent phospholipid binding"/>
    <property type="evidence" value="ECO:0007669"/>
    <property type="project" value="TreeGrafter"/>
</dbReference>
<evidence type="ECO:0000313" key="5">
    <source>
        <dbReference type="Ensembl" id="ENSPMAP00000005245.1"/>
    </source>
</evidence>
<dbReference type="PRINTS" id="PR00360">
    <property type="entry name" value="C2DOMAIN"/>
</dbReference>
<dbReference type="Pfam" id="PF00168">
    <property type="entry name" value="C2"/>
    <property type="match status" value="1"/>
</dbReference>
<evidence type="ECO:0000256" key="3">
    <source>
        <dbReference type="SAM" id="Phobius"/>
    </source>
</evidence>
<dbReference type="GO" id="GO:0005886">
    <property type="term" value="C:plasma membrane"/>
    <property type="evidence" value="ECO:0007669"/>
    <property type="project" value="TreeGrafter"/>
</dbReference>
<dbReference type="Ensembl" id="ENSPMAT00000005264.1">
    <property type="protein sequence ID" value="ENSPMAP00000005245.1"/>
    <property type="gene ID" value="ENSPMAG00000004770.1"/>
</dbReference>
<dbReference type="Gene3D" id="2.60.40.150">
    <property type="entry name" value="C2 domain"/>
    <property type="match status" value="1"/>
</dbReference>
<evidence type="ECO:0000256" key="1">
    <source>
        <dbReference type="ARBA" id="ARBA00006996"/>
    </source>
</evidence>
<dbReference type="GO" id="GO:0000149">
    <property type="term" value="F:SNARE binding"/>
    <property type="evidence" value="ECO:0007669"/>
    <property type="project" value="TreeGrafter"/>
</dbReference>
<accession>S4RJ63</accession>
<dbReference type="SMART" id="SM00239">
    <property type="entry name" value="C2"/>
    <property type="match status" value="1"/>
</dbReference>
<dbReference type="InterPro" id="IPR035892">
    <property type="entry name" value="C2_domain_sf"/>
</dbReference>
<dbReference type="FunFam" id="2.60.40.150:FF:000111">
    <property type="entry name" value="synaptotagmin-5 isoform X1"/>
    <property type="match status" value="1"/>
</dbReference>
<feature type="transmembrane region" description="Helical" evidence="3">
    <location>
        <begin position="6"/>
        <end position="28"/>
    </location>
</feature>
<dbReference type="PRINTS" id="PR00399">
    <property type="entry name" value="SYNAPTOTAGMN"/>
</dbReference>
<organism evidence="5">
    <name type="scientific">Petromyzon marinus</name>
    <name type="common">Sea lamprey</name>
    <dbReference type="NCBI Taxonomy" id="7757"/>
    <lineage>
        <taxon>Eukaryota</taxon>
        <taxon>Metazoa</taxon>
        <taxon>Chordata</taxon>
        <taxon>Craniata</taxon>
        <taxon>Vertebrata</taxon>
        <taxon>Cyclostomata</taxon>
        <taxon>Hyperoartia</taxon>
        <taxon>Petromyzontiformes</taxon>
        <taxon>Petromyzontidae</taxon>
        <taxon>Petromyzon</taxon>
    </lineage>
</organism>
<dbReference type="PROSITE" id="PS50004">
    <property type="entry name" value="C2"/>
    <property type="match status" value="1"/>
</dbReference>
<dbReference type="InterPro" id="IPR001565">
    <property type="entry name" value="Synaptotagmin"/>
</dbReference>
<name>S4RJ63_PETMA</name>